<gene>
    <name evidence="1" type="ORF">JR050_16230</name>
</gene>
<protein>
    <submittedName>
        <fullName evidence="1">Pathogenicity locus</fullName>
    </submittedName>
</protein>
<evidence type="ECO:0000313" key="2">
    <source>
        <dbReference type="Proteomes" id="UP001518925"/>
    </source>
</evidence>
<reference evidence="1 2" key="1">
    <citation type="submission" date="2021-02" db="EMBL/GenBank/DDBJ databases">
        <title>Bacillus sp. RD4P76, an endophyte from a halophyte.</title>
        <authorList>
            <person name="Sun J.-Q."/>
        </authorList>
    </citation>
    <scope>NUCLEOTIDE SEQUENCE [LARGE SCALE GENOMIC DNA]</scope>
    <source>
        <strain evidence="1 2">RD4P76</strain>
    </source>
</reference>
<dbReference type="InterPro" id="IPR021725">
    <property type="entry name" value="Cdd1"/>
</dbReference>
<keyword evidence="2" id="KW-1185">Reference proteome</keyword>
<evidence type="ECO:0000313" key="1">
    <source>
        <dbReference type="EMBL" id="MBM6619211.1"/>
    </source>
</evidence>
<comment type="caution">
    <text evidence="1">The sequence shown here is derived from an EMBL/GenBank/DDBJ whole genome shotgun (WGS) entry which is preliminary data.</text>
</comment>
<proteinExistence type="predicted"/>
<name>A0ABS2DNR7_9BACI</name>
<sequence>MKLSQIKNYTIEQFVQIGFKENRAKEIIALSIFQAIPSVGPGLANNVVNDLGYYDFEQIRGQRGEELILALEKKYGVWMDPCVEDGLRCIVYHANKPNSDKSWWDFTEERKAYRSKYGYPEDRPKKAWNE</sequence>
<dbReference type="EMBL" id="JAFELM010000041">
    <property type="protein sequence ID" value="MBM6619211.1"/>
    <property type="molecule type" value="Genomic_DNA"/>
</dbReference>
<dbReference type="Proteomes" id="UP001518925">
    <property type="component" value="Unassembled WGS sequence"/>
</dbReference>
<organism evidence="1 2">
    <name type="scientific">Bacillus suaedaesalsae</name>
    <dbReference type="NCBI Taxonomy" id="2810349"/>
    <lineage>
        <taxon>Bacteria</taxon>
        <taxon>Bacillati</taxon>
        <taxon>Bacillota</taxon>
        <taxon>Bacilli</taxon>
        <taxon>Bacillales</taxon>
        <taxon>Bacillaceae</taxon>
        <taxon>Bacillus</taxon>
    </lineage>
</organism>
<dbReference type="Pfam" id="PF11731">
    <property type="entry name" value="Cdd1"/>
    <property type="match status" value="1"/>
</dbReference>
<accession>A0ABS2DNR7</accession>